<dbReference type="EMBL" id="CP013002">
    <property type="protein sequence ID" value="ALL15367.1"/>
    <property type="molecule type" value="Genomic_DNA"/>
</dbReference>
<dbReference type="Proteomes" id="UP000056905">
    <property type="component" value="Chromosome"/>
</dbReference>
<evidence type="ECO:0000313" key="1">
    <source>
        <dbReference type="EMBL" id="ALL15367.1"/>
    </source>
</evidence>
<keyword evidence="2" id="KW-1185">Reference proteome</keyword>
<dbReference type="AlphaFoldDB" id="A0A0P0P416"/>
<accession>A0A0P0P416</accession>
<sequence length="453" mass="48352">MCLWGQAWAGGATINYTVDAATQAKMAALMVRATVLAADGPPVERALIAAMTARYKNGGGKGPGDVAYAKAMEALAADHPEDDELAVLAADAVMVRASMTGDMSTMPRAVALLERALKRSPDSAAGIHFYIHATEMSGFAGRAEPYADRLEGVAPAASHLVHMPSHTYYWVGRYQDALTSNPSAARIDAANAKAEGFEGEDGVFKLFYHAHNVQFGAAGALMSGDAEGGLAIARPFLVHARTLTADQGWDQMVAGTAYAVEGRYAPVDEVLALPEPALPYLKAMWRYARGEALIRKGDLDGARLEAGQVERSRRDLRAFGGTSGQAADATRVARLVLEGRIAMLENRPGDAARAFRKAAALEETRFRDITDPPLWWYPVRRSLAAAMLSSGDARGAADEARATLARRPKDPITLSVLAQAERRLGLNEAAAEHEAQARRGWTGDLARIGLAQS</sequence>
<dbReference type="Gene3D" id="1.25.40.10">
    <property type="entry name" value="Tetratricopeptide repeat domain"/>
    <property type="match status" value="1"/>
</dbReference>
<dbReference type="InterPro" id="IPR011990">
    <property type="entry name" value="TPR-like_helical_dom_sf"/>
</dbReference>
<dbReference type="OrthoDB" id="9778494at2"/>
<dbReference type="PANTHER" id="PTHR45588">
    <property type="entry name" value="TPR DOMAIN-CONTAINING PROTEIN"/>
    <property type="match status" value="1"/>
</dbReference>
<reference evidence="1 2" key="1">
    <citation type="submission" date="2015-10" db="EMBL/GenBank/DDBJ databases">
        <title>Conservation of the essential genome among Caulobacter and Brevundimonas species.</title>
        <authorList>
            <person name="Scott D."/>
            <person name="Ely B."/>
        </authorList>
    </citation>
    <scope>NUCLEOTIDE SEQUENCE [LARGE SCALE GENOMIC DNA]</scope>
    <source>
        <strain evidence="1 2">CB4</strain>
    </source>
</reference>
<evidence type="ECO:0008006" key="3">
    <source>
        <dbReference type="Google" id="ProtNLM"/>
    </source>
</evidence>
<proteinExistence type="predicted"/>
<dbReference type="STRING" id="69395.AQ619_15255"/>
<protein>
    <recommendedName>
        <fullName evidence="3">Tetratricopeptide repeat protein</fullName>
    </recommendedName>
</protein>
<organism evidence="1 2">
    <name type="scientific">Caulobacter henricii</name>
    <dbReference type="NCBI Taxonomy" id="69395"/>
    <lineage>
        <taxon>Bacteria</taxon>
        <taxon>Pseudomonadati</taxon>
        <taxon>Pseudomonadota</taxon>
        <taxon>Alphaproteobacteria</taxon>
        <taxon>Caulobacterales</taxon>
        <taxon>Caulobacteraceae</taxon>
        <taxon>Caulobacter</taxon>
    </lineage>
</organism>
<dbReference type="SUPFAM" id="SSF48452">
    <property type="entry name" value="TPR-like"/>
    <property type="match status" value="2"/>
</dbReference>
<evidence type="ECO:0000313" key="2">
    <source>
        <dbReference type="Proteomes" id="UP000056905"/>
    </source>
</evidence>
<gene>
    <name evidence="1" type="ORF">AQ619_15255</name>
</gene>
<dbReference type="KEGG" id="chq:AQ619_15255"/>
<name>A0A0P0P416_9CAUL</name>
<dbReference type="PANTHER" id="PTHR45588:SF1">
    <property type="entry name" value="WW DOMAIN-CONTAINING PROTEIN"/>
    <property type="match status" value="1"/>
</dbReference>